<proteinExistence type="predicted"/>
<accession>A0ABZ0IC06</accession>
<keyword evidence="3 6" id="KW-0812">Transmembrane</keyword>
<dbReference type="PANTHER" id="PTHR23505">
    <property type="entry name" value="SPINSTER"/>
    <property type="match status" value="1"/>
</dbReference>
<dbReference type="InterPro" id="IPR044770">
    <property type="entry name" value="MFS_spinster-like"/>
</dbReference>
<feature type="transmembrane region" description="Helical" evidence="6">
    <location>
        <begin position="215"/>
        <end position="233"/>
    </location>
</feature>
<dbReference type="Proteomes" id="UP001626549">
    <property type="component" value="Chromosome"/>
</dbReference>
<dbReference type="PROSITE" id="PS50850">
    <property type="entry name" value="MFS"/>
    <property type="match status" value="1"/>
</dbReference>
<feature type="transmembrane region" description="Helical" evidence="6">
    <location>
        <begin position="100"/>
        <end position="129"/>
    </location>
</feature>
<feature type="transmembrane region" description="Helical" evidence="6">
    <location>
        <begin position="74"/>
        <end position="94"/>
    </location>
</feature>
<reference evidence="8 9" key="1">
    <citation type="submission" date="2023-10" db="EMBL/GenBank/DDBJ databases">
        <title>Two novel species belonging to the OM43/NOR5 clade.</title>
        <authorList>
            <person name="Park M."/>
        </authorList>
    </citation>
    <scope>NUCLEOTIDE SEQUENCE [LARGE SCALE GENOMIC DNA]</scope>
    <source>
        <strain evidence="8 9">IMCC45268</strain>
    </source>
</reference>
<evidence type="ECO:0000256" key="2">
    <source>
        <dbReference type="ARBA" id="ARBA00022448"/>
    </source>
</evidence>
<name>A0ABZ0IC06_9GAMM</name>
<evidence type="ECO:0000256" key="5">
    <source>
        <dbReference type="ARBA" id="ARBA00023136"/>
    </source>
</evidence>
<feature type="transmembrane region" description="Helical" evidence="6">
    <location>
        <begin position="309"/>
        <end position="329"/>
    </location>
</feature>
<evidence type="ECO:0000256" key="1">
    <source>
        <dbReference type="ARBA" id="ARBA00004141"/>
    </source>
</evidence>
<organism evidence="8 9">
    <name type="scientific">Congregibacter brevis</name>
    <dbReference type="NCBI Taxonomy" id="3081201"/>
    <lineage>
        <taxon>Bacteria</taxon>
        <taxon>Pseudomonadati</taxon>
        <taxon>Pseudomonadota</taxon>
        <taxon>Gammaproteobacteria</taxon>
        <taxon>Cellvibrionales</taxon>
        <taxon>Halieaceae</taxon>
        <taxon>Congregibacter</taxon>
    </lineage>
</organism>
<sequence length="498" mass="53775">MQDTVTPASNVASGTELVGSHPDTGYGTSGYRKYVLGALLTVYVFNFIDRTIINILTEPIKQSFGLEDWQMGMLGGPAFAVLYTFIGIPIARFSERNHRVWIIAASVALWSLMTVLCGFATSFVALFIFRIGVSIGEAGCSPPANSIIADYFIPSKRSTAVSTYALGIPLGGMVAYIFGGFIVGSLDGAAVAALLSGWGWEWAVNALNWQDVEGWRVAFVVVGLPGIIVALVVKLTVKEPPRGYTDPAAMQGKEQVSFGEVLRILAKKPSYWHITLGVTIASFVNYGVAQFFVSFLIRTHEMSIFDAAVKVAMVLSVMASIGTFMSGYLADRFSVRYPKALAWIPMIALLGSTPMFIGGYLVDSLWIAIPVLMVGQMLLYTYLCPLYAVPGGVVDSRMRATSVAITLFIVNLLGYGLGPPLIGGLSTILNASFLSGIDPTLSLEACKSVSLVAEAQSACSDANAQGLQWSMIFFKCLYFWAALHFYLGSRTLQRDMGR</sequence>
<keyword evidence="9" id="KW-1185">Reference proteome</keyword>
<keyword evidence="2" id="KW-0813">Transport</keyword>
<feature type="transmembrane region" description="Helical" evidence="6">
    <location>
        <begin position="400"/>
        <end position="418"/>
    </location>
</feature>
<dbReference type="Pfam" id="PF07690">
    <property type="entry name" value="MFS_1"/>
    <property type="match status" value="1"/>
</dbReference>
<evidence type="ECO:0000256" key="4">
    <source>
        <dbReference type="ARBA" id="ARBA00022989"/>
    </source>
</evidence>
<feature type="transmembrane region" description="Helical" evidence="6">
    <location>
        <begin position="34"/>
        <end position="53"/>
    </location>
</feature>
<keyword evidence="5 6" id="KW-0472">Membrane</keyword>
<feature type="transmembrane region" description="Helical" evidence="6">
    <location>
        <begin position="341"/>
        <end position="361"/>
    </location>
</feature>
<dbReference type="InterPro" id="IPR020846">
    <property type="entry name" value="MFS_dom"/>
</dbReference>
<dbReference type="InterPro" id="IPR011701">
    <property type="entry name" value="MFS"/>
</dbReference>
<evidence type="ECO:0000313" key="9">
    <source>
        <dbReference type="Proteomes" id="UP001626549"/>
    </source>
</evidence>
<feature type="transmembrane region" description="Helical" evidence="6">
    <location>
        <begin position="467"/>
        <end position="488"/>
    </location>
</feature>
<gene>
    <name evidence="8" type="ORF">R0137_09900</name>
</gene>
<evidence type="ECO:0000259" key="7">
    <source>
        <dbReference type="PROSITE" id="PS50850"/>
    </source>
</evidence>
<feature type="transmembrane region" description="Helical" evidence="6">
    <location>
        <begin position="367"/>
        <end position="388"/>
    </location>
</feature>
<dbReference type="EMBL" id="CP136865">
    <property type="protein sequence ID" value="WOJ95566.1"/>
    <property type="molecule type" value="Genomic_DNA"/>
</dbReference>
<dbReference type="CDD" id="cd17328">
    <property type="entry name" value="MFS_spinster_like"/>
    <property type="match status" value="1"/>
</dbReference>
<feature type="domain" description="Major facilitator superfamily (MFS) profile" evidence="7">
    <location>
        <begin position="35"/>
        <end position="493"/>
    </location>
</feature>
<evidence type="ECO:0000256" key="6">
    <source>
        <dbReference type="SAM" id="Phobius"/>
    </source>
</evidence>
<dbReference type="PANTHER" id="PTHR23505:SF79">
    <property type="entry name" value="PROTEIN SPINSTER"/>
    <property type="match status" value="1"/>
</dbReference>
<keyword evidence="4 6" id="KW-1133">Transmembrane helix</keyword>
<feature type="transmembrane region" description="Helical" evidence="6">
    <location>
        <begin position="271"/>
        <end position="297"/>
    </location>
</feature>
<dbReference type="InterPro" id="IPR036259">
    <property type="entry name" value="MFS_trans_sf"/>
</dbReference>
<comment type="subcellular location">
    <subcellularLocation>
        <location evidence="1">Membrane</location>
        <topology evidence="1">Multi-pass membrane protein</topology>
    </subcellularLocation>
</comment>
<protein>
    <submittedName>
        <fullName evidence="8">MFS transporter</fullName>
    </submittedName>
</protein>
<dbReference type="Gene3D" id="1.20.1250.20">
    <property type="entry name" value="MFS general substrate transporter like domains"/>
    <property type="match status" value="2"/>
</dbReference>
<evidence type="ECO:0000313" key="8">
    <source>
        <dbReference type="EMBL" id="WOJ95566.1"/>
    </source>
</evidence>
<evidence type="ECO:0000256" key="3">
    <source>
        <dbReference type="ARBA" id="ARBA00022692"/>
    </source>
</evidence>
<dbReference type="RefSeq" id="WP_407326264.1">
    <property type="nucleotide sequence ID" value="NZ_CP136865.1"/>
</dbReference>
<dbReference type="SUPFAM" id="SSF103473">
    <property type="entry name" value="MFS general substrate transporter"/>
    <property type="match status" value="1"/>
</dbReference>